<dbReference type="RefSeq" id="WP_179478710.1">
    <property type="nucleotide sequence ID" value="NZ_JACCFW010000001.1"/>
</dbReference>
<evidence type="ECO:0000259" key="1">
    <source>
        <dbReference type="Pfam" id="PF22551"/>
    </source>
</evidence>
<evidence type="ECO:0000313" key="4">
    <source>
        <dbReference type="Proteomes" id="UP000571817"/>
    </source>
</evidence>
<evidence type="ECO:0000259" key="2">
    <source>
        <dbReference type="Pfam" id="PF22552"/>
    </source>
</evidence>
<keyword evidence="4" id="KW-1185">Reference proteome</keyword>
<feature type="domain" description="TY-Chap N-terminal" evidence="2">
    <location>
        <begin position="18"/>
        <end position="129"/>
    </location>
</feature>
<proteinExistence type="predicted"/>
<feature type="domain" description="TY-Chap central" evidence="1">
    <location>
        <begin position="161"/>
        <end position="285"/>
    </location>
</feature>
<dbReference type="Pfam" id="PF22552">
    <property type="entry name" value="TY-Chap3"/>
    <property type="match status" value="1"/>
</dbReference>
<dbReference type="InterPro" id="IPR054343">
    <property type="entry name" value="TY-Chap_M"/>
</dbReference>
<dbReference type="Pfam" id="PF22551">
    <property type="entry name" value="TY-Chap1"/>
    <property type="match status" value="1"/>
</dbReference>
<reference evidence="3 4" key="1">
    <citation type="submission" date="2020-07" db="EMBL/GenBank/DDBJ databases">
        <title>Sequencing the genomes of 1000 actinobacteria strains.</title>
        <authorList>
            <person name="Klenk H.-P."/>
        </authorList>
    </citation>
    <scope>NUCLEOTIDE SEQUENCE [LARGE SCALE GENOMIC DNA]</scope>
    <source>
        <strain evidence="3 4">DSM 29531</strain>
    </source>
</reference>
<comment type="caution">
    <text evidence="3">The sequence shown here is derived from an EMBL/GenBank/DDBJ whole genome shotgun (WGS) entry which is preliminary data.</text>
</comment>
<dbReference type="Proteomes" id="UP000571817">
    <property type="component" value="Unassembled WGS sequence"/>
</dbReference>
<evidence type="ECO:0008006" key="5">
    <source>
        <dbReference type="Google" id="ProtNLM"/>
    </source>
</evidence>
<sequence>MDEQATQARGFDAEVAKEWATFEVALGDHLAQLSRTERYEVYSLDQHDEPLVVVTREDELSNFELTAPALSSFDLGQEQRRVTKALGITTHPATFEWRLVHNGKLHLADHISWVMVGLLRDVYNVPSPVVLDAGTLTIPAPDEPQASFDTREPIAAEGPSELADAVEHTLAEICPKVSRLNDNYFRLGDAEGAITIRVDGDSRAVWVLQTPVKTRNTSVATREVALLNRDAVYGRYYLNGGWLIAEARLSANPFLPQHLIDTITALYAETHRIAGDFAWRTHGTVLEA</sequence>
<organism evidence="3 4">
    <name type="scientific">Allobranchiibius huperziae</name>
    <dbReference type="NCBI Taxonomy" id="1874116"/>
    <lineage>
        <taxon>Bacteria</taxon>
        <taxon>Bacillati</taxon>
        <taxon>Actinomycetota</taxon>
        <taxon>Actinomycetes</taxon>
        <taxon>Micrococcales</taxon>
        <taxon>Dermacoccaceae</taxon>
        <taxon>Allobranchiibius</taxon>
    </lineage>
</organism>
<dbReference type="InterPro" id="IPR054344">
    <property type="entry name" value="TY-Chap_N"/>
</dbReference>
<dbReference type="EMBL" id="JACCFW010000001">
    <property type="protein sequence ID" value="NYJ73435.1"/>
    <property type="molecule type" value="Genomic_DNA"/>
</dbReference>
<accession>A0A853DGV7</accession>
<name>A0A853DGV7_9MICO</name>
<dbReference type="AlphaFoldDB" id="A0A853DGV7"/>
<evidence type="ECO:0000313" key="3">
    <source>
        <dbReference type="EMBL" id="NYJ73435.1"/>
    </source>
</evidence>
<gene>
    <name evidence="3" type="ORF">HNR15_000398</name>
</gene>
<protein>
    <recommendedName>
        <fullName evidence="5">YbjN domain-containing protein</fullName>
    </recommendedName>
</protein>